<feature type="binding site" evidence="4">
    <location>
        <begin position="129"/>
        <end position="137"/>
    </location>
    <ligand>
        <name>ATP</name>
        <dbReference type="ChEBI" id="CHEBI:30616"/>
    </ligand>
</feature>
<keyword evidence="6" id="KW-0436">Ligase</keyword>
<evidence type="ECO:0000256" key="3">
    <source>
        <dbReference type="ARBA" id="ARBA00022840"/>
    </source>
</evidence>
<dbReference type="NCBIfam" id="TIGR02727">
    <property type="entry name" value="MTHFS_bact"/>
    <property type="match status" value="1"/>
</dbReference>
<evidence type="ECO:0000313" key="6">
    <source>
        <dbReference type="EMBL" id="SDW07975.1"/>
    </source>
</evidence>
<dbReference type="InterPro" id="IPR037171">
    <property type="entry name" value="NagB/RpiA_transferase-like"/>
</dbReference>
<name>A0A1H2QLL1_9RHOB</name>
<dbReference type="AlphaFoldDB" id="A0A1H2QLL1"/>
<comment type="cofactor">
    <cofactor evidence="5">
        <name>Mg(2+)</name>
        <dbReference type="ChEBI" id="CHEBI:18420"/>
    </cofactor>
</comment>
<dbReference type="GO" id="GO:0035999">
    <property type="term" value="P:tetrahydrofolate interconversion"/>
    <property type="evidence" value="ECO:0007669"/>
    <property type="project" value="TreeGrafter"/>
</dbReference>
<dbReference type="RefSeq" id="WP_231572709.1">
    <property type="nucleotide sequence ID" value="NZ_CP051542.1"/>
</dbReference>
<evidence type="ECO:0000256" key="1">
    <source>
        <dbReference type="ARBA" id="ARBA00010638"/>
    </source>
</evidence>
<evidence type="ECO:0000313" key="7">
    <source>
        <dbReference type="Proteomes" id="UP000182944"/>
    </source>
</evidence>
<sequence>MGGDVDADVVAQKTALRTQALTGRLAGGDAAALAANLRRALAPHAGRVLAGYWPMRGEADPRPAMEAHDGPLCLPVVPGRGQPLVFRLWRGEALVPGSFGTSNPPDSAPEVTPEVLIVPLVGFDAALQRLGYGGGFYDRTLARLRAAGPVTAIGLGWAGQQLPAIPATATDERLDAIVTDRGILATPA</sequence>
<dbReference type="GO" id="GO:0046872">
    <property type="term" value="F:metal ion binding"/>
    <property type="evidence" value="ECO:0007669"/>
    <property type="project" value="UniProtKB-KW"/>
</dbReference>
<dbReference type="PIRSF" id="PIRSF006806">
    <property type="entry name" value="FTHF_cligase"/>
    <property type="match status" value="1"/>
</dbReference>
<evidence type="ECO:0000256" key="4">
    <source>
        <dbReference type="PIRSR" id="PIRSR006806-1"/>
    </source>
</evidence>
<dbReference type="Proteomes" id="UP000182944">
    <property type="component" value="Unassembled WGS sequence"/>
</dbReference>
<dbReference type="GO" id="GO:0005524">
    <property type="term" value="F:ATP binding"/>
    <property type="evidence" value="ECO:0007669"/>
    <property type="project" value="UniProtKB-KW"/>
</dbReference>
<evidence type="ECO:0000256" key="5">
    <source>
        <dbReference type="RuleBase" id="RU361279"/>
    </source>
</evidence>
<comment type="catalytic activity">
    <reaction evidence="5">
        <text>(6S)-5-formyl-5,6,7,8-tetrahydrofolate + ATP = (6R)-5,10-methenyltetrahydrofolate + ADP + phosphate</text>
        <dbReference type="Rhea" id="RHEA:10488"/>
        <dbReference type="ChEBI" id="CHEBI:30616"/>
        <dbReference type="ChEBI" id="CHEBI:43474"/>
        <dbReference type="ChEBI" id="CHEBI:57455"/>
        <dbReference type="ChEBI" id="CHEBI:57457"/>
        <dbReference type="ChEBI" id="CHEBI:456216"/>
        <dbReference type="EC" id="6.3.3.2"/>
    </reaction>
</comment>
<dbReference type="InterPro" id="IPR002698">
    <property type="entry name" value="FTHF_cligase"/>
</dbReference>
<dbReference type="PANTHER" id="PTHR23407">
    <property type="entry name" value="ATPASE INHIBITOR/5-FORMYLTETRAHYDROFOLATE CYCLO-LIGASE"/>
    <property type="match status" value="1"/>
</dbReference>
<proteinExistence type="inferred from homology"/>
<dbReference type="InterPro" id="IPR024185">
    <property type="entry name" value="FTHF_cligase-like_sf"/>
</dbReference>
<reference evidence="7" key="1">
    <citation type="submission" date="2016-10" db="EMBL/GenBank/DDBJ databases">
        <authorList>
            <person name="Varghese N."/>
            <person name="Submissions S."/>
        </authorList>
    </citation>
    <scope>NUCLEOTIDE SEQUENCE [LARGE SCALE GENOMIC DNA]</scope>
    <source>
        <strain evidence="7">DSM 29303</strain>
    </source>
</reference>
<keyword evidence="7" id="KW-1185">Reference proteome</keyword>
<keyword evidence="3 4" id="KW-0067">ATP-binding</keyword>
<gene>
    <name evidence="6" type="ORF">SAMN05444276_10169</name>
</gene>
<accession>A0A1H2QLL1</accession>
<dbReference type="PANTHER" id="PTHR23407:SF1">
    <property type="entry name" value="5-FORMYLTETRAHYDROFOLATE CYCLO-LIGASE"/>
    <property type="match status" value="1"/>
</dbReference>
<dbReference type="EC" id="6.3.3.2" evidence="5"/>
<dbReference type="GO" id="GO:0009396">
    <property type="term" value="P:folic acid-containing compound biosynthetic process"/>
    <property type="evidence" value="ECO:0007669"/>
    <property type="project" value="TreeGrafter"/>
</dbReference>
<feature type="binding site" evidence="4">
    <location>
        <position position="58"/>
    </location>
    <ligand>
        <name>substrate</name>
    </ligand>
</feature>
<dbReference type="Gene3D" id="3.40.50.10420">
    <property type="entry name" value="NagB/RpiA/CoA transferase-like"/>
    <property type="match status" value="1"/>
</dbReference>
<keyword evidence="5" id="KW-0460">Magnesium</keyword>
<dbReference type="SUPFAM" id="SSF100950">
    <property type="entry name" value="NagB/RpiA/CoA transferase-like"/>
    <property type="match status" value="1"/>
</dbReference>
<keyword evidence="2 4" id="KW-0547">Nucleotide-binding</keyword>
<protein>
    <recommendedName>
        <fullName evidence="5">5-formyltetrahydrofolate cyclo-ligase</fullName>
        <ecNumber evidence="5">6.3.3.2</ecNumber>
    </recommendedName>
</protein>
<organism evidence="6 7">
    <name type="scientific">Paracoccus sanguinis</name>
    <dbReference type="NCBI Taxonomy" id="1545044"/>
    <lineage>
        <taxon>Bacteria</taxon>
        <taxon>Pseudomonadati</taxon>
        <taxon>Pseudomonadota</taxon>
        <taxon>Alphaproteobacteria</taxon>
        <taxon>Rhodobacterales</taxon>
        <taxon>Paracoccaceae</taxon>
        <taxon>Paracoccus</taxon>
    </lineage>
</organism>
<evidence type="ECO:0000256" key="2">
    <source>
        <dbReference type="ARBA" id="ARBA00022741"/>
    </source>
</evidence>
<keyword evidence="5" id="KW-0479">Metal-binding</keyword>
<dbReference type="GO" id="GO:0030272">
    <property type="term" value="F:5-formyltetrahydrofolate cyclo-ligase activity"/>
    <property type="evidence" value="ECO:0007669"/>
    <property type="project" value="UniProtKB-EC"/>
</dbReference>
<dbReference type="EMBL" id="FNNA01000001">
    <property type="protein sequence ID" value="SDW07975.1"/>
    <property type="molecule type" value="Genomic_DNA"/>
</dbReference>
<dbReference type="Pfam" id="PF01812">
    <property type="entry name" value="5-FTHF_cyc-lig"/>
    <property type="match status" value="1"/>
</dbReference>
<comment type="similarity">
    <text evidence="1 5">Belongs to the 5-formyltetrahydrofolate cyclo-ligase family.</text>
</comment>
<dbReference type="STRING" id="1545044.SAMN05444276_10169"/>